<feature type="compositionally biased region" description="Acidic residues" evidence="3">
    <location>
        <begin position="1029"/>
        <end position="1039"/>
    </location>
</feature>
<evidence type="ECO:0008006" key="8">
    <source>
        <dbReference type="Google" id="ProtNLM"/>
    </source>
</evidence>
<protein>
    <recommendedName>
        <fullName evidence="8">Histidine kinase domain-containing protein</fullName>
    </recommendedName>
</protein>
<evidence type="ECO:0000259" key="4">
    <source>
        <dbReference type="PROSITE" id="PS50109"/>
    </source>
</evidence>
<dbReference type="SUPFAM" id="SSF55874">
    <property type="entry name" value="ATPase domain of HSP90 chaperone/DNA topoisomerase II/histidine kinase"/>
    <property type="match status" value="2"/>
</dbReference>
<feature type="compositionally biased region" description="Basic and acidic residues" evidence="3">
    <location>
        <begin position="1119"/>
        <end position="1185"/>
    </location>
</feature>
<feature type="compositionally biased region" description="Polar residues" evidence="3">
    <location>
        <begin position="1459"/>
        <end position="1481"/>
    </location>
</feature>
<feature type="compositionally biased region" description="Low complexity" evidence="3">
    <location>
        <begin position="776"/>
        <end position="790"/>
    </location>
</feature>
<feature type="compositionally biased region" description="Basic and acidic residues" evidence="3">
    <location>
        <begin position="681"/>
        <end position="690"/>
    </location>
</feature>
<dbReference type="InterPro" id="IPR005467">
    <property type="entry name" value="His_kinase_dom"/>
</dbReference>
<dbReference type="CDD" id="cd17574">
    <property type="entry name" value="REC_OmpR"/>
    <property type="match status" value="1"/>
</dbReference>
<feature type="region of interest" description="Disordered" evidence="3">
    <location>
        <begin position="207"/>
        <end position="378"/>
    </location>
</feature>
<dbReference type="InterPro" id="IPR003594">
    <property type="entry name" value="HATPase_dom"/>
</dbReference>
<feature type="domain" description="Histidine kinase" evidence="4">
    <location>
        <begin position="1681"/>
        <end position="1905"/>
    </location>
</feature>
<dbReference type="PROSITE" id="PS50110">
    <property type="entry name" value="RESPONSE_REGULATORY"/>
    <property type="match status" value="2"/>
</dbReference>
<dbReference type="PROSITE" id="PS50109">
    <property type="entry name" value="HIS_KIN"/>
    <property type="match status" value="2"/>
</dbReference>
<feature type="compositionally biased region" description="Basic and acidic residues" evidence="3">
    <location>
        <begin position="935"/>
        <end position="946"/>
    </location>
</feature>
<feature type="compositionally biased region" description="Low complexity" evidence="3">
    <location>
        <begin position="528"/>
        <end position="566"/>
    </location>
</feature>
<keyword evidence="7" id="KW-1185">Reference proteome</keyword>
<dbReference type="FunFam" id="1.10.287.130:FF:000045">
    <property type="entry name" value="Two-component system sensor histidine kinase/response regulator"/>
    <property type="match status" value="1"/>
</dbReference>
<dbReference type="PANTHER" id="PTHR43547">
    <property type="entry name" value="TWO-COMPONENT HISTIDINE KINASE"/>
    <property type="match status" value="1"/>
</dbReference>
<dbReference type="InterPro" id="IPR001789">
    <property type="entry name" value="Sig_transdc_resp-reg_receiver"/>
</dbReference>
<feature type="region of interest" description="Disordered" evidence="3">
    <location>
        <begin position="589"/>
        <end position="630"/>
    </location>
</feature>
<dbReference type="InterPro" id="IPR003661">
    <property type="entry name" value="HisK_dim/P_dom"/>
</dbReference>
<dbReference type="SMART" id="SM00091">
    <property type="entry name" value="PAS"/>
    <property type="match status" value="1"/>
</dbReference>
<feature type="compositionally biased region" description="Pro residues" evidence="3">
    <location>
        <begin position="743"/>
        <end position="761"/>
    </location>
</feature>
<feature type="region of interest" description="Disordered" evidence="3">
    <location>
        <begin position="1452"/>
        <end position="1504"/>
    </location>
</feature>
<proteinExistence type="predicted"/>
<evidence type="ECO:0000259" key="5">
    <source>
        <dbReference type="PROSITE" id="PS50110"/>
    </source>
</evidence>
<dbReference type="Pfam" id="PF02518">
    <property type="entry name" value="HATPase_c"/>
    <property type="match status" value="2"/>
</dbReference>
<dbReference type="Gene3D" id="3.40.50.2300">
    <property type="match status" value="2"/>
</dbReference>
<dbReference type="PANTHER" id="PTHR43547:SF2">
    <property type="entry name" value="HYBRID SIGNAL TRANSDUCTION HISTIDINE KINASE C"/>
    <property type="match status" value="1"/>
</dbReference>
<dbReference type="SMART" id="SM00448">
    <property type="entry name" value="REC"/>
    <property type="match status" value="2"/>
</dbReference>
<dbReference type="Gene3D" id="1.10.287.130">
    <property type="match status" value="2"/>
</dbReference>
<dbReference type="CDD" id="cd17546">
    <property type="entry name" value="REC_hyHK_CKI1_RcsC-like"/>
    <property type="match status" value="1"/>
</dbReference>
<dbReference type="STRING" id="578459.A0A0N8Q035"/>
<dbReference type="InterPro" id="IPR000014">
    <property type="entry name" value="PAS"/>
</dbReference>
<feature type="region of interest" description="Disordered" evidence="3">
    <location>
        <begin position="1942"/>
        <end position="1974"/>
    </location>
</feature>
<accession>A0A0N8Q035</accession>
<feature type="compositionally biased region" description="Low complexity" evidence="3">
    <location>
        <begin position="130"/>
        <end position="148"/>
    </location>
</feature>
<feature type="compositionally biased region" description="Polar residues" evidence="3">
    <location>
        <begin position="207"/>
        <end position="222"/>
    </location>
</feature>
<feature type="region of interest" description="Disordered" evidence="3">
    <location>
        <begin position="1"/>
        <end position="29"/>
    </location>
</feature>
<dbReference type="Pfam" id="PF08448">
    <property type="entry name" value="PAS_4"/>
    <property type="match status" value="1"/>
</dbReference>
<feature type="compositionally biased region" description="Low complexity" evidence="3">
    <location>
        <begin position="242"/>
        <end position="253"/>
    </location>
</feature>
<gene>
    <name evidence="6" type="ORF">RHOBADRAFT_54592</name>
</gene>
<dbReference type="CDD" id="cd00082">
    <property type="entry name" value="HisKA"/>
    <property type="match status" value="1"/>
</dbReference>
<keyword evidence="1 2" id="KW-0597">Phosphoprotein</keyword>
<feature type="compositionally biased region" description="Acidic residues" evidence="3">
    <location>
        <begin position="1048"/>
        <end position="1080"/>
    </location>
</feature>
<dbReference type="PRINTS" id="PR00344">
    <property type="entry name" value="BCTRLSENSOR"/>
</dbReference>
<feature type="compositionally biased region" description="Basic and acidic residues" evidence="3">
    <location>
        <begin position="701"/>
        <end position="739"/>
    </location>
</feature>
<dbReference type="InterPro" id="IPR013656">
    <property type="entry name" value="PAS_4"/>
</dbReference>
<feature type="compositionally biased region" description="Polar residues" evidence="3">
    <location>
        <begin position="1491"/>
        <end position="1500"/>
    </location>
</feature>
<dbReference type="InterPro" id="IPR035965">
    <property type="entry name" value="PAS-like_dom_sf"/>
</dbReference>
<dbReference type="CDD" id="cd00130">
    <property type="entry name" value="PAS"/>
    <property type="match status" value="1"/>
</dbReference>
<dbReference type="Gene3D" id="3.30.565.10">
    <property type="entry name" value="Histidine kinase-like ATPase, C-terminal domain"/>
    <property type="match status" value="2"/>
</dbReference>
<dbReference type="GO" id="GO:0000155">
    <property type="term" value="F:phosphorelay sensor kinase activity"/>
    <property type="evidence" value="ECO:0007669"/>
    <property type="project" value="InterPro"/>
</dbReference>
<evidence type="ECO:0000313" key="6">
    <source>
        <dbReference type="EMBL" id="KPV74021.1"/>
    </source>
</evidence>
<feature type="compositionally biased region" description="Basic residues" evidence="3">
    <location>
        <begin position="691"/>
        <end position="700"/>
    </location>
</feature>
<feature type="compositionally biased region" description="Low complexity" evidence="3">
    <location>
        <begin position="1948"/>
        <end position="1957"/>
    </location>
</feature>
<dbReference type="Proteomes" id="UP000053890">
    <property type="component" value="Unassembled WGS sequence"/>
</dbReference>
<evidence type="ECO:0000313" key="7">
    <source>
        <dbReference type="Proteomes" id="UP000053890"/>
    </source>
</evidence>
<feature type="compositionally biased region" description="Low complexity" evidence="3">
    <location>
        <begin position="1546"/>
        <end position="1566"/>
    </location>
</feature>
<sequence length="2750" mass="296931">MPKRLSSSTSTKHPRPRLPPRTSSLSTKLPRDLERFLALYPHPAFALRASSLYDALVGRKEPHAPRPVDLAGAGAGAVPSYGGPGATTAATGSRRQANKPGLSSQEQYEGGVDPDSTPSPVSDDEDDESPPSTRAPSAAAAPAATVRSGETDASHSSGADTDSSSLGPSASQVASPKLRSPALDGSPGPAAHARLGRYSIANSLAGSSLSKVHSSASGTSQRRAADAGDNPRAHARAERILASAFDSGAASGASGSGSRGADGRKQRAPRGSYLEGGAQKSHDPSRTAEGAVKAMYEQRERQEQDDKDEEEATAERESGLEAERLVREQDEFEARDRWSGRRAEESQGSGLGGSGSNESGSTQGNGSGGVPAVPGGLGLRDLLTPVWRNGKWREMMAVRDADGTTTSAGNTPKERDTGVFAKANGEHDDGYANTDDNELELLSLLSRADLQECLAMFANVVAPLHPNNESETARQASVPLAQLDHTVLLELHFPESSIYRHPPGSSFHHRHTFADSGRAHGSRGPHAGSGSVISSAAGSGSTTTSGSTAQSASSRRSIGRRGPAGAPSTIPILPRNLPSKRALPIYSPQNAYDHDESSQSSSPFPAGPYDATTSSSRSDLAPPPNQNPAVEAAHRGVGQIADTLFPFLQVVATLQPDTDLVICTAILANMPLPVTVTGSPEKADKAEVRRDKRVARAKASAKRERERESRDELEKAAEAGRRQRRDEHKVRASDTDRDGTSSPPHPSPVKPNVDLPPPSPSPSTAAGRDLPPPARPLSLSLPPQPSFGSPSPFPDGYKPSRPPLTQRSTSYSSISGASSGGSTVVGRPSGTTSTPENRSPRDRSSERFGESGPQGGSSSSRRHSSTRTVKATSSAPSSRRGSHDRGLSPSSRDVSSSAASIPAGLGPPSPQPPQHYAEPTYAFGSAPLQTPSVSDELKELWVDNAHRNGRPNELPRGFVQEKESRAAVRRRAGAAKEKRRSDERAAGMGESDNDIRERERRRQSKKRDKEWRREQDERDRGHEGLGDLAEQDEPAEGDDDPARKGDAYDDVLGFDEEDTEEEGEGEGTDGEPVEGETDTDEMARLRVRMRTGSTSSDGSAHEREQAHAEAHRAQAQQEAEQRRRDLDAEKRALSSVKTRSDSGDDRRSLVAHEEPQLERRSLRDAELDERLLQQELDRPEDESRLVLESPARGIADPDASSSTGSSSDAESMYGLGLTDGPSSASNDEGVDGQGNALVRVYGDPFLDTVAQTACGRVILSVDWAATSLGDIRSWNGELRSHVMAILASPFHTALWMGADNVLIYNDAYARLLGPSKHPAVLGKSGAEGWSELWDVLGPLASQVFSGRTLSFSDHCNCIMRNGMLEETYHSWAYITIRDSQSRIMGYVNPSFETTARVIAERRLGTLRELTQLTQLARTLKDFCAKALRGLSGNALDVPFAILYTCEAVATSPGRRTKGEGSTTDSGATRRQGRSNDSTGGRMSSGARASRPSESTTQTGAEASPTIARMRLTMQGSIGVPTDHPSAVDEVTVLLDTAMMQDGPARSSVSSVSSASGTNSTTEDNSSSTVWPFIEALQTRKPVFISELGDRTKGFPHRGWPDEVRRAVLMPIITEGSSLPKALLIVGLNPRRPFNAVMAQFFNLVSRTLSTGLLGIEVAEEQARKSRELSELNDARQAFFANISHELRTPLTLILGPLEDVLLSKSATLDAEDRDRLEVVQRNAHRLLNMVNTLLDFSRLESGKMNTTYRPTLLGPRTADLAALFRSAIERGGIEYNVEIDDDKWAKSSQFYLSDEVWEKVIFNLIGNAFKYTPPKPGARVTVKVSFTAKEGIVSVADTGVGINDADMSRIFDRFHRVDSAARSFEGTGIGLSLVLELVKALGGTITVQSKVDEGSTFTVRLPRGHAHLEDEVVNHEPYEMIQLPPRAAQSLAIINDAASWRVDGEGKSPPSSDPGPSNEKRVVTGGGAGRPASDVEQLPSVFNLEKSKTVCLVVDDNAQLRSFIGKTLSKSFAVVEKSNGKEAFEYAKAHPEVSIVVTDLAMPVMSGRELLAALRQHPETSLVPVIFLSAQAGSEARVDALLLGADDYIVKPFQARELLARVNVHLQLGHMRKELERRVTERTAALIESEKKLKELAEQHQTLALVSPVGIFQCDTEGKMVFVNPRYFEISQHPTDAPLDQFDADIHPEDVERVRTQWHDAIANWRADKPVSTFEYRYKAGNWAQLEVRSFDKGYIGSITDISHQKEVEAFHIREVEQRAQEAEENRRNTEIFLDMSSHELRNPLSGVWQNAEVVGGSLEKFVEFLDELRHQPEVPLDSATVEELHGEMLENVEAIESIMLCASHQTRIADDILNVSKLNMGLLTINVAPFDLVAAVREVVKTFEVQSHQQQIKLAVEKGPSLSKLAVDWIVADSGRIKQVTYNFLTNALKYTVDSTRKTVTVHVDVYDGPPPTPSNAMRITSPDQSFEPPEDCVWCVVGIEDSGKGLSAEQLKLLFARFSQANPKSDQYGGSGLGLYVSKKLVELHRGFIEVESQLGRGSTFRFAIPAPRTTPPPVDEAKLKSPTPTLGAGGVRSMRPTSAGGRPALATFSSTSSASSVLLAPFSLLIVDDNAINRSVMKRQLKLQNFEVTTASDGQEALDILMKDAALAAAAGADADEAHNPIRCVLMDIEMPVMDGMSAVRELRRREKAGEISRRYPVCAVTGNARDAQKRECLAAGFDDIATKPYRLTELLQQVSALTGLPLPAPK</sequence>
<name>A0A0N8Q035_RHOGW</name>
<dbReference type="Pfam" id="PF00072">
    <property type="entry name" value="Response_reg"/>
    <property type="match status" value="2"/>
</dbReference>
<feature type="domain" description="Response regulatory" evidence="5">
    <location>
        <begin position="1990"/>
        <end position="2106"/>
    </location>
</feature>
<evidence type="ECO:0000256" key="2">
    <source>
        <dbReference type="PROSITE-ProRule" id="PRU00169"/>
    </source>
</evidence>
<feature type="region of interest" description="Disordered" evidence="3">
    <location>
        <begin position="1541"/>
        <end position="1566"/>
    </location>
</feature>
<feature type="compositionally biased region" description="Basic and acidic residues" evidence="3">
    <location>
        <begin position="313"/>
        <end position="345"/>
    </location>
</feature>
<dbReference type="InterPro" id="IPR011006">
    <property type="entry name" value="CheY-like_superfamily"/>
</dbReference>
<dbReference type="OrthoDB" id="60033at2759"/>
<dbReference type="SUPFAM" id="SSF47384">
    <property type="entry name" value="Homodimeric domain of signal transducing histidine kinase"/>
    <property type="match status" value="2"/>
</dbReference>
<feature type="domain" description="Histidine kinase" evidence="4">
    <location>
        <begin position="2276"/>
        <end position="2551"/>
    </location>
</feature>
<dbReference type="EMBL" id="KQ474081">
    <property type="protein sequence ID" value="KPV74021.1"/>
    <property type="molecule type" value="Genomic_DNA"/>
</dbReference>
<feature type="domain" description="Response regulatory" evidence="5">
    <location>
        <begin position="2606"/>
        <end position="2742"/>
    </location>
</feature>
<feature type="compositionally biased region" description="Low complexity" evidence="3">
    <location>
        <begin position="1196"/>
        <end position="1211"/>
    </location>
</feature>
<dbReference type="InterPro" id="IPR004358">
    <property type="entry name" value="Sig_transdc_His_kin-like_C"/>
</dbReference>
<dbReference type="RefSeq" id="XP_018270070.1">
    <property type="nucleotide sequence ID" value="XM_018417403.1"/>
</dbReference>
<feature type="modified residue" description="4-aspartylphosphate" evidence="2">
    <location>
        <position position="2671"/>
    </location>
</feature>
<feature type="compositionally biased region" description="Basic and acidic residues" evidence="3">
    <location>
        <begin position="223"/>
        <end position="239"/>
    </location>
</feature>
<dbReference type="OMA" id="DWIVADS"/>
<dbReference type="Gene3D" id="3.30.450.20">
    <property type="entry name" value="PAS domain"/>
    <property type="match status" value="2"/>
</dbReference>
<organism evidence="6 7">
    <name type="scientific">Rhodotorula graminis (strain WP1)</name>
    <dbReference type="NCBI Taxonomy" id="578459"/>
    <lineage>
        <taxon>Eukaryota</taxon>
        <taxon>Fungi</taxon>
        <taxon>Dikarya</taxon>
        <taxon>Basidiomycota</taxon>
        <taxon>Pucciniomycotina</taxon>
        <taxon>Microbotryomycetes</taxon>
        <taxon>Sporidiobolales</taxon>
        <taxon>Sporidiobolaceae</taxon>
        <taxon>Rhodotorula</taxon>
    </lineage>
</organism>
<dbReference type="SUPFAM" id="SSF55785">
    <property type="entry name" value="PYP-like sensor domain (PAS domain)"/>
    <property type="match status" value="1"/>
</dbReference>
<feature type="region of interest" description="Disordered" evidence="3">
    <location>
        <begin position="2545"/>
        <end position="2587"/>
    </location>
</feature>
<dbReference type="GeneID" id="28977851"/>
<reference evidence="6 7" key="1">
    <citation type="journal article" date="2015" name="Front. Microbiol.">
        <title>Genome sequence of the plant growth promoting endophytic yeast Rhodotorula graminis WP1.</title>
        <authorList>
            <person name="Firrincieli A."/>
            <person name="Otillar R."/>
            <person name="Salamov A."/>
            <person name="Schmutz J."/>
            <person name="Khan Z."/>
            <person name="Redman R.S."/>
            <person name="Fleck N.D."/>
            <person name="Lindquist E."/>
            <person name="Grigoriev I.V."/>
            <person name="Doty S.L."/>
        </authorList>
    </citation>
    <scope>NUCLEOTIDE SEQUENCE [LARGE SCALE GENOMIC DNA]</scope>
    <source>
        <strain evidence="6 7">WP1</strain>
    </source>
</reference>
<feature type="compositionally biased region" description="Basic and acidic residues" evidence="3">
    <location>
        <begin position="838"/>
        <end position="849"/>
    </location>
</feature>
<feature type="region of interest" description="Disordered" evidence="3">
    <location>
        <begin position="674"/>
        <end position="1230"/>
    </location>
</feature>
<feature type="compositionally biased region" description="Polar residues" evidence="3">
    <location>
        <begin position="1"/>
        <end position="11"/>
    </location>
</feature>
<feature type="region of interest" description="Disordered" evidence="3">
    <location>
        <begin position="62"/>
        <end position="194"/>
    </location>
</feature>
<feature type="compositionally biased region" description="Polar residues" evidence="3">
    <location>
        <begin position="868"/>
        <end position="879"/>
    </location>
</feature>
<feature type="region of interest" description="Disordered" evidence="3">
    <location>
        <begin position="500"/>
        <end position="576"/>
    </location>
</feature>
<dbReference type="SMART" id="SM00387">
    <property type="entry name" value="HATPase_c"/>
    <property type="match status" value="2"/>
</dbReference>
<dbReference type="InterPro" id="IPR036890">
    <property type="entry name" value="HATPase_C_sf"/>
</dbReference>
<evidence type="ECO:0000256" key="1">
    <source>
        <dbReference type="ARBA" id="ARBA00022553"/>
    </source>
</evidence>
<evidence type="ECO:0000256" key="3">
    <source>
        <dbReference type="SAM" id="MobiDB-lite"/>
    </source>
</evidence>
<feature type="compositionally biased region" description="Low complexity" evidence="3">
    <location>
        <begin position="888"/>
        <end position="900"/>
    </location>
</feature>
<dbReference type="SUPFAM" id="SSF52172">
    <property type="entry name" value="CheY-like"/>
    <property type="match status" value="2"/>
</dbReference>
<dbReference type="InterPro" id="IPR036097">
    <property type="entry name" value="HisK_dim/P_sf"/>
</dbReference>
<feature type="compositionally biased region" description="Basic and acidic residues" evidence="3">
    <location>
        <begin position="974"/>
        <end position="985"/>
    </location>
</feature>
<feature type="modified residue" description="4-aspartylphosphate" evidence="2">
    <location>
        <position position="2039"/>
    </location>
</feature>
<dbReference type="SMART" id="SM00388">
    <property type="entry name" value="HisKA"/>
    <property type="match status" value="2"/>
</dbReference>
<feature type="compositionally biased region" description="Basic and acidic residues" evidence="3">
    <location>
        <begin position="1007"/>
        <end position="1025"/>
    </location>
</feature>
<feature type="compositionally biased region" description="Basic and acidic residues" evidence="3">
    <location>
        <begin position="1099"/>
        <end position="1112"/>
    </location>
</feature>
<feature type="compositionally biased region" description="Low complexity" evidence="3">
    <location>
        <begin position="808"/>
        <end position="822"/>
    </location>
</feature>
<dbReference type="Pfam" id="PF00512">
    <property type="entry name" value="HisKA"/>
    <property type="match status" value="1"/>
</dbReference>
<feature type="compositionally biased region" description="Low complexity" evidence="3">
    <location>
        <begin position="154"/>
        <end position="165"/>
    </location>
</feature>